<evidence type="ECO:0000313" key="2">
    <source>
        <dbReference type="EMBL" id="CAD7666911.1"/>
    </source>
</evidence>
<name>A0A811XQE3_NYCPR</name>
<reference evidence="2" key="1">
    <citation type="submission" date="2020-12" db="EMBL/GenBank/DDBJ databases">
        <authorList>
            <consortium name="Molecular Ecology Group"/>
        </authorList>
    </citation>
    <scope>NUCLEOTIDE SEQUENCE</scope>
    <source>
        <strain evidence="2">TBG_1078</strain>
    </source>
</reference>
<dbReference type="Gene3D" id="2.60.40.10">
    <property type="entry name" value="Immunoglobulins"/>
    <property type="match status" value="1"/>
</dbReference>
<comment type="caution">
    <text evidence="2">The sequence shown here is derived from an EMBL/GenBank/DDBJ whole genome shotgun (WGS) entry which is preliminary data.</text>
</comment>
<dbReference type="Proteomes" id="UP000645828">
    <property type="component" value="Unassembled WGS sequence"/>
</dbReference>
<protein>
    <submittedName>
        <fullName evidence="2">(raccoon dog) hypothetical protein</fullName>
    </submittedName>
</protein>
<feature type="compositionally biased region" description="Polar residues" evidence="1">
    <location>
        <begin position="32"/>
        <end position="67"/>
    </location>
</feature>
<dbReference type="InterPro" id="IPR013783">
    <property type="entry name" value="Ig-like_fold"/>
</dbReference>
<evidence type="ECO:0000256" key="1">
    <source>
        <dbReference type="SAM" id="MobiDB-lite"/>
    </source>
</evidence>
<evidence type="ECO:0000313" key="3">
    <source>
        <dbReference type="Proteomes" id="UP000645828"/>
    </source>
</evidence>
<accession>A0A811XQE3</accession>
<gene>
    <name evidence="2" type="ORF">NYPRO_LOCUS323</name>
</gene>
<dbReference type="EMBL" id="CAJHUB010000646">
    <property type="protein sequence ID" value="CAD7666911.1"/>
    <property type="molecule type" value="Genomic_DNA"/>
</dbReference>
<proteinExistence type="predicted"/>
<dbReference type="InterPro" id="IPR050150">
    <property type="entry name" value="IgV_Light_Chain"/>
</dbReference>
<organism evidence="2 3">
    <name type="scientific">Nyctereutes procyonoides</name>
    <name type="common">Raccoon dog</name>
    <name type="synonym">Canis procyonoides</name>
    <dbReference type="NCBI Taxonomy" id="34880"/>
    <lineage>
        <taxon>Eukaryota</taxon>
        <taxon>Metazoa</taxon>
        <taxon>Chordata</taxon>
        <taxon>Craniata</taxon>
        <taxon>Vertebrata</taxon>
        <taxon>Euteleostomi</taxon>
        <taxon>Mammalia</taxon>
        <taxon>Eutheria</taxon>
        <taxon>Laurasiatheria</taxon>
        <taxon>Carnivora</taxon>
        <taxon>Caniformia</taxon>
        <taxon>Canidae</taxon>
        <taxon>Nyctereutes</taxon>
    </lineage>
</organism>
<dbReference type="SUPFAM" id="SSF48726">
    <property type="entry name" value="Immunoglobulin"/>
    <property type="match status" value="1"/>
</dbReference>
<sequence>MLGAEQVAQWFTVAFSPGPDPADPGSSPTLGEDSQTVVAQESSVSVSPRGTVTLTCGLSSGSQTQGRSPCMLISDTSSHSSEVPDRFSGSISGNKAALTITGAQPEDEADY</sequence>
<keyword evidence="3" id="KW-1185">Reference proteome</keyword>
<dbReference type="PANTHER" id="PTHR23267">
    <property type="entry name" value="IMMUNOGLOBULIN LIGHT CHAIN"/>
    <property type="match status" value="1"/>
</dbReference>
<dbReference type="AlphaFoldDB" id="A0A811XQE3"/>
<feature type="region of interest" description="Disordered" evidence="1">
    <location>
        <begin position="14"/>
        <end position="111"/>
    </location>
</feature>
<dbReference type="InterPro" id="IPR036179">
    <property type="entry name" value="Ig-like_dom_sf"/>
</dbReference>